<gene>
    <name evidence="3" type="ORF">KV203_18425</name>
</gene>
<proteinExistence type="predicted"/>
<dbReference type="RefSeq" id="WP_066469304.1">
    <property type="nucleotide sequence ID" value="NZ_CBCRUZ010000005.1"/>
</dbReference>
<feature type="signal peptide" evidence="2">
    <location>
        <begin position="1"/>
        <end position="17"/>
    </location>
</feature>
<organism evidence="3 4">
    <name type="scientific">Skermania pinensis</name>
    <dbReference type="NCBI Taxonomy" id="39122"/>
    <lineage>
        <taxon>Bacteria</taxon>
        <taxon>Bacillati</taxon>
        <taxon>Actinomycetota</taxon>
        <taxon>Actinomycetes</taxon>
        <taxon>Mycobacteriales</taxon>
        <taxon>Gordoniaceae</taxon>
        <taxon>Skermania</taxon>
    </lineage>
</organism>
<name>A0ABX8SBB5_9ACTN</name>
<dbReference type="Proteomes" id="UP000887023">
    <property type="component" value="Chromosome"/>
</dbReference>
<accession>A0ABX8SBB5</accession>
<evidence type="ECO:0000256" key="2">
    <source>
        <dbReference type="SAM" id="SignalP"/>
    </source>
</evidence>
<reference evidence="3" key="1">
    <citation type="submission" date="2021-07" db="EMBL/GenBank/DDBJ databases">
        <title>Candidatus Kaistella beijingensis sp. nov. isolated from a municipal wastewater treatment plant is involved in sludge foaming.</title>
        <authorList>
            <person name="Song Y."/>
            <person name="Liu S.-J."/>
        </authorList>
    </citation>
    <scope>NUCLEOTIDE SEQUENCE</scope>
    <source>
        <strain evidence="3">DSM 43998</strain>
    </source>
</reference>
<feature type="region of interest" description="Disordered" evidence="1">
    <location>
        <begin position="44"/>
        <end position="76"/>
    </location>
</feature>
<keyword evidence="2" id="KW-0732">Signal</keyword>
<keyword evidence="4" id="KW-1185">Reference proteome</keyword>
<evidence type="ECO:0000256" key="1">
    <source>
        <dbReference type="SAM" id="MobiDB-lite"/>
    </source>
</evidence>
<dbReference type="EMBL" id="CP079105">
    <property type="protein sequence ID" value="QXQ13740.1"/>
    <property type="molecule type" value="Genomic_DNA"/>
</dbReference>
<evidence type="ECO:0008006" key="5">
    <source>
        <dbReference type="Google" id="ProtNLM"/>
    </source>
</evidence>
<dbReference type="PROSITE" id="PS51257">
    <property type="entry name" value="PROKAR_LIPOPROTEIN"/>
    <property type="match status" value="1"/>
</dbReference>
<feature type="chain" id="PRO_5046602467" description="LppU protein" evidence="2">
    <location>
        <begin position="18"/>
        <end position="208"/>
    </location>
</feature>
<evidence type="ECO:0000313" key="3">
    <source>
        <dbReference type="EMBL" id="QXQ13740.1"/>
    </source>
</evidence>
<sequence>MANKRVGMFFLVGPASLALLVGCADRVTGSAVPVSGAGMVEATAAAPSTSSSRPSSGARPSVEPKSTPKADSGGDIDFQAEIGECVRLGGTVDDATIRHADCGSPDSNYRIIGKAPTDAQCIADADAYYAETLGGTQTGALCLDIDWAVDTCMDLSGADPQRIDCGASTTDGVRVVAIQQHTDDVDGCPSDGGFVYAERHFVVCTEDL</sequence>
<feature type="compositionally biased region" description="Low complexity" evidence="1">
    <location>
        <begin position="44"/>
        <end position="61"/>
    </location>
</feature>
<evidence type="ECO:0000313" key="4">
    <source>
        <dbReference type="Proteomes" id="UP000887023"/>
    </source>
</evidence>
<protein>
    <recommendedName>
        <fullName evidence="5">LppU protein</fullName>
    </recommendedName>
</protein>